<proteinExistence type="predicted"/>
<feature type="compositionally biased region" description="Basic and acidic residues" evidence="1">
    <location>
        <begin position="220"/>
        <end position="244"/>
    </location>
</feature>
<keyword evidence="3" id="KW-1185">Reference proteome</keyword>
<feature type="compositionally biased region" description="Low complexity" evidence="1">
    <location>
        <begin position="210"/>
        <end position="219"/>
    </location>
</feature>
<protein>
    <submittedName>
        <fullName evidence="2">Uncharacterized protein</fullName>
    </submittedName>
</protein>
<dbReference type="Proteomes" id="UP001295684">
    <property type="component" value="Unassembled WGS sequence"/>
</dbReference>
<dbReference type="AlphaFoldDB" id="A0AAD1U633"/>
<sequence>MRLFVDVFHISHVSLKQENPETDSSVGISHIIEKCGGFQNIQEIISKGLLEGCSVLTAKVVLNLSQQESSRNLRQMASKLNSVLKEIRPEFPELKSIKIYLNQEYEVAQNEIIDSVLTSNEKINVYACTSTSIKTEQPSSSRPIVATEEDVPMTQETEKVTTFPKRPQEDESPENHSLGVKNTEAKPTETVKQSQPDPKITQQPEVNILSSSESSISSSSDKEVEEKKVEKKALLQEETKDKISLDTQPLKNHQDNEVSSKNGSEKPKIPESMISTQSGSLMLPKKDQKPLKSVLKKSPKPSPQQFQKPRSASFQKHSLSNNIPRKNSQEPQKSKKNKKRKNKKRNKNAKTNPSKNNSSIQRPEANQPQQYQPSGATWSTELTNGFLNQLNQPKSQRKTSTENRSKHKNKREKKSQQKKLDEDVPEWQRLASDFFEPENQRKRSSTSQKEQQKPDREDDKVMVEEVKKEQKNEEMKKEEDKKEVQKKEPIVKQQSKPKSKAKKPNDDENSSISSISEQDDDDEFNQLWTDIKVKTTFSDTKSKDAQDSAAKVK</sequence>
<accession>A0AAD1U633</accession>
<feature type="compositionally biased region" description="Polar residues" evidence="1">
    <location>
        <begin position="190"/>
        <end position="209"/>
    </location>
</feature>
<evidence type="ECO:0000313" key="3">
    <source>
        <dbReference type="Proteomes" id="UP001295684"/>
    </source>
</evidence>
<organism evidence="2 3">
    <name type="scientific">Euplotes crassus</name>
    <dbReference type="NCBI Taxonomy" id="5936"/>
    <lineage>
        <taxon>Eukaryota</taxon>
        <taxon>Sar</taxon>
        <taxon>Alveolata</taxon>
        <taxon>Ciliophora</taxon>
        <taxon>Intramacronucleata</taxon>
        <taxon>Spirotrichea</taxon>
        <taxon>Hypotrichia</taxon>
        <taxon>Euplotida</taxon>
        <taxon>Euplotidae</taxon>
        <taxon>Moneuplotes</taxon>
    </lineage>
</organism>
<gene>
    <name evidence="2" type="ORF">ECRASSUSDP1_LOCUS2127</name>
</gene>
<feature type="compositionally biased region" description="Basic residues" evidence="1">
    <location>
        <begin position="334"/>
        <end position="348"/>
    </location>
</feature>
<name>A0AAD1U633_EUPCR</name>
<evidence type="ECO:0000256" key="1">
    <source>
        <dbReference type="SAM" id="MobiDB-lite"/>
    </source>
</evidence>
<feature type="compositionally biased region" description="Polar residues" evidence="1">
    <location>
        <begin position="354"/>
        <end position="394"/>
    </location>
</feature>
<feature type="compositionally biased region" description="Basic and acidic residues" evidence="1">
    <location>
        <begin position="252"/>
        <end position="269"/>
    </location>
</feature>
<feature type="compositionally biased region" description="Polar residues" evidence="1">
    <location>
        <begin position="132"/>
        <end position="142"/>
    </location>
</feature>
<reference evidence="2" key="1">
    <citation type="submission" date="2023-07" db="EMBL/GenBank/DDBJ databases">
        <authorList>
            <consortium name="AG Swart"/>
            <person name="Singh M."/>
            <person name="Singh A."/>
            <person name="Seah K."/>
            <person name="Emmerich C."/>
        </authorList>
    </citation>
    <scope>NUCLEOTIDE SEQUENCE</scope>
    <source>
        <strain evidence="2">DP1</strain>
    </source>
</reference>
<feature type="compositionally biased region" description="Polar residues" evidence="1">
    <location>
        <begin position="312"/>
        <end position="325"/>
    </location>
</feature>
<comment type="caution">
    <text evidence="2">The sequence shown here is derived from an EMBL/GenBank/DDBJ whole genome shotgun (WGS) entry which is preliminary data.</text>
</comment>
<feature type="compositionally biased region" description="Basic and acidic residues" evidence="1">
    <location>
        <begin position="450"/>
        <end position="490"/>
    </location>
</feature>
<evidence type="ECO:0000313" key="2">
    <source>
        <dbReference type="EMBL" id="CAI2360821.1"/>
    </source>
</evidence>
<dbReference type="EMBL" id="CAMPGE010002017">
    <property type="protein sequence ID" value="CAI2360821.1"/>
    <property type="molecule type" value="Genomic_DNA"/>
</dbReference>
<feature type="region of interest" description="Disordered" evidence="1">
    <location>
        <begin position="132"/>
        <end position="553"/>
    </location>
</feature>